<reference evidence="18" key="3">
    <citation type="submission" date="2025-09" db="UniProtKB">
        <authorList>
            <consortium name="Ensembl"/>
        </authorList>
    </citation>
    <scope>IDENTIFICATION</scope>
</reference>
<keyword evidence="16" id="KW-0732">Signal</keyword>
<evidence type="ECO:0000256" key="3">
    <source>
        <dbReference type="ARBA" id="ARBA00005988"/>
    </source>
</evidence>
<dbReference type="GO" id="GO:0006518">
    <property type="term" value="P:peptide metabolic process"/>
    <property type="evidence" value="ECO:0007669"/>
    <property type="project" value="TreeGrafter"/>
</dbReference>
<name>A0A452RAD5_URSAM</name>
<dbReference type="Pfam" id="PF00246">
    <property type="entry name" value="Peptidase_M14"/>
    <property type="match status" value="3"/>
</dbReference>
<dbReference type="FunFam" id="3.40.630.10:FF:000043">
    <property type="entry name" value="Carboxypeptidase D"/>
    <property type="match status" value="1"/>
</dbReference>
<dbReference type="GeneTree" id="ENSGT00940000156919"/>
<evidence type="ECO:0000256" key="2">
    <source>
        <dbReference type="ARBA" id="ARBA00001947"/>
    </source>
</evidence>
<evidence type="ECO:0000256" key="16">
    <source>
        <dbReference type="SAM" id="SignalP"/>
    </source>
</evidence>
<dbReference type="InterPro" id="IPR057246">
    <property type="entry name" value="CARBOXYPEPT_ZN_1"/>
</dbReference>
<dbReference type="SUPFAM" id="SSF53187">
    <property type="entry name" value="Zn-dependent exopeptidases"/>
    <property type="match status" value="3"/>
</dbReference>
<dbReference type="FunFam" id="2.60.40.1120:FF:000006">
    <property type="entry name" value="Carboxypeptidase D"/>
    <property type="match status" value="1"/>
</dbReference>
<evidence type="ECO:0000256" key="10">
    <source>
        <dbReference type="ARBA" id="ARBA00022833"/>
    </source>
</evidence>
<evidence type="ECO:0000256" key="12">
    <source>
        <dbReference type="ARBA" id="ARBA00023180"/>
    </source>
</evidence>
<dbReference type="PROSITE" id="PS00132">
    <property type="entry name" value="CARBOXYPEPT_ZN_1"/>
    <property type="match status" value="2"/>
</dbReference>
<dbReference type="PROSITE" id="PS00133">
    <property type="entry name" value="CARBOXYPEPT_ZN_2"/>
    <property type="match status" value="2"/>
</dbReference>
<evidence type="ECO:0000256" key="8">
    <source>
        <dbReference type="ARBA" id="ARBA00022723"/>
    </source>
</evidence>
<organism evidence="18 19">
    <name type="scientific">Ursus americanus</name>
    <name type="common">American black bear</name>
    <name type="synonym">Euarctos americanus</name>
    <dbReference type="NCBI Taxonomy" id="9643"/>
    <lineage>
        <taxon>Eukaryota</taxon>
        <taxon>Metazoa</taxon>
        <taxon>Chordata</taxon>
        <taxon>Craniata</taxon>
        <taxon>Vertebrata</taxon>
        <taxon>Euteleostomi</taxon>
        <taxon>Mammalia</taxon>
        <taxon>Eutheria</taxon>
        <taxon>Laurasiatheria</taxon>
        <taxon>Carnivora</taxon>
        <taxon>Caniformia</taxon>
        <taxon>Ursidae</taxon>
        <taxon>Ursus</taxon>
    </lineage>
</organism>
<evidence type="ECO:0000256" key="4">
    <source>
        <dbReference type="ARBA" id="ARBA00012811"/>
    </source>
</evidence>
<dbReference type="GO" id="GO:0016485">
    <property type="term" value="P:protein processing"/>
    <property type="evidence" value="ECO:0007669"/>
    <property type="project" value="TreeGrafter"/>
</dbReference>
<feature type="active site" description="Proton donor/acceptor" evidence="14">
    <location>
        <position position="760"/>
    </location>
</feature>
<dbReference type="GO" id="GO:0005615">
    <property type="term" value="C:extracellular space"/>
    <property type="evidence" value="ECO:0007669"/>
    <property type="project" value="TreeGrafter"/>
</dbReference>
<feature type="region of interest" description="Disordered" evidence="15">
    <location>
        <begin position="1035"/>
        <end position="1057"/>
    </location>
</feature>
<dbReference type="SMART" id="SM00631">
    <property type="entry name" value="Zn_pept"/>
    <property type="match status" value="3"/>
</dbReference>
<comment type="cofactor">
    <cofactor evidence="2">
        <name>Zn(2+)</name>
        <dbReference type="ChEBI" id="CHEBI:29105"/>
    </cofactor>
</comment>
<dbReference type="PANTHER" id="PTHR11532">
    <property type="entry name" value="PROTEASE M14 CARBOXYPEPTIDASE"/>
    <property type="match status" value="1"/>
</dbReference>
<evidence type="ECO:0000313" key="18">
    <source>
        <dbReference type="Ensembl" id="ENSUAMP00000015589.1"/>
    </source>
</evidence>
<keyword evidence="9" id="KW-0378">Hydrolase</keyword>
<feature type="domain" description="Peptidase M14" evidence="17">
    <location>
        <begin position="61"/>
        <end position="379"/>
    </location>
</feature>
<accession>A0A452RAD5</accession>
<dbReference type="InterPro" id="IPR057247">
    <property type="entry name" value="CARBOXYPEPT_ZN_2"/>
</dbReference>
<keyword evidence="8" id="KW-0479">Metal-binding</keyword>
<reference evidence="18" key="2">
    <citation type="submission" date="2025-08" db="UniProtKB">
        <authorList>
            <consortium name="Ensembl"/>
        </authorList>
    </citation>
    <scope>IDENTIFICATION</scope>
</reference>
<feature type="domain" description="Peptidase M14" evidence="17">
    <location>
        <begin position="928"/>
        <end position="1097"/>
    </location>
</feature>
<evidence type="ECO:0000256" key="5">
    <source>
        <dbReference type="ARBA" id="ARBA00014107"/>
    </source>
</evidence>
<dbReference type="Gene3D" id="3.40.630.10">
    <property type="entry name" value="Zn peptidases"/>
    <property type="match status" value="3"/>
</dbReference>
<evidence type="ECO:0000256" key="1">
    <source>
        <dbReference type="ARBA" id="ARBA00000614"/>
    </source>
</evidence>
<dbReference type="PRINTS" id="PR00765">
    <property type="entry name" value="CRBOXYPTASEA"/>
</dbReference>
<comment type="catalytic activity">
    <reaction evidence="1">
        <text>Releases C-terminal Arg and Lys from polypeptides.</text>
        <dbReference type="EC" id="3.4.17.22"/>
    </reaction>
</comment>
<sequence>MASGWDARPPWRPGRLPLLLCLLLLLLLLWNPARAAHIKKAEATTTTTSAGAEADEGQFNRYYHEEELGSVLREAAAAGPPGLARLFSIGSSVEGRPLWVLRLTAGLGPPPPDGDSGPDAAGPLLPGRPQVKLVGNMHGDETVSRQVLIYLARELAAGYRRGDPRIVRLLNTTDVYVLPSLNPDGFERAREGDCGLSDSGPPGASGRDNSRGRDLNRSFPDQFSTGEPPGLDEVPEVRALMDWIRRNKFVLSGNLHGGSVVASYPFDDSPEHKATGIYSKTSDDEVFKYLAKAYASNHPIMKTGTPHCPGDEDETFKDGITNGAHWYDVEGGMQDYNYVWANCFEITLELSCCKYPPASQLRQEWENNRESLITLIEKVHIGVKGFVKDTVTGSGLENATISVAGINHNITTGRFGDFHRLLVPGTYNITAVSTGYMPLTINNIIVKEGPATKVNFSLRPTVTSVIPDTTEVVVTASTVALPNLAGTQSFHQPIQPKDFHHHHFPDMEIFLRRFANEYPNITRLYSLGKSVESRELYVMEISDNPGVHEPGEPEFKYIGNMHGNEVVGRELLLNLIEYLCKNFGTDPEVTDLVRSTRIHLMPSMNPDGYEKSQEGDSVSVIGRNNSNNFDLNRNFPDQFFQITDPTQPETIAVMSWMKSYPFVLSANLHGGSLVVNYPFDDDEQGLATYSKSPDDAVFQQIALSYSKENSQMFQGRPCKNMYPNEYFPHGITNGASWYNVPGGMQDWNYLQTNCFEVTIELGCVKYPFEKDLPKFWEQNRRSLIQFMKQVHQGVKGFVLDATDGRGILNATISVAEINHPVTTYKTGDYWRLLVPGTYKITASARGYNPVTKNVTVRSEGAIQVNFTLVRSSADSSNESKKGKGDSTNTDDVSDPTTKEFEALIKDLSAENGLEGLMLRSSSNLALYRYHSYKDLSEFLRGLVMNYPHITNLTNLGQSSEYRHIWSLEISNKPNISEPEEPKIRFVAGIHGNAPVGTELLLALAEFLCLNYKKNPAVTQLVDRTRIVIVPSLNPDGRERAQEKDCTSKRGQTNARGKDLDTDFTRTSTIHIVLQLFSLSITLIPFYFSTYKCLVYSC</sequence>
<evidence type="ECO:0000313" key="19">
    <source>
        <dbReference type="Proteomes" id="UP000291022"/>
    </source>
</evidence>
<dbReference type="PANTHER" id="PTHR11532:SF73">
    <property type="entry name" value="CARBOXYPEPTIDASE D"/>
    <property type="match status" value="1"/>
</dbReference>
<evidence type="ECO:0000259" key="17">
    <source>
        <dbReference type="PROSITE" id="PS52035"/>
    </source>
</evidence>
<dbReference type="OMA" id="GRELWYM"/>
<feature type="active site" description="Proton donor/acceptor" evidence="14">
    <location>
        <position position="349"/>
    </location>
</feature>
<dbReference type="InterPro" id="IPR000834">
    <property type="entry name" value="Peptidase_M14"/>
</dbReference>
<evidence type="ECO:0000256" key="6">
    <source>
        <dbReference type="ARBA" id="ARBA00022645"/>
    </source>
</evidence>
<evidence type="ECO:0000256" key="9">
    <source>
        <dbReference type="ARBA" id="ARBA00022801"/>
    </source>
</evidence>
<dbReference type="GO" id="GO:0004181">
    <property type="term" value="F:metallocarboxypeptidase activity"/>
    <property type="evidence" value="ECO:0007669"/>
    <property type="project" value="UniProtKB-EC"/>
</dbReference>
<keyword evidence="7" id="KW-0645">Protease</keyword>
<dbReference type="SUPFAM" id="SSF49464">
    <property type="entry name" value="Carboxypeptidase regulatory domain-like"/>
    <property type="match status" value="2"/>
</dbReference>
<dbReference type="GO" id="GO:0008270">
    <property type="term" value="F:zinc ion binding"/>
    <property type="evidence" value="ECO:0007669"/>
    <property type="project" value="InterPro"/>
</dbReference>
<dbReference type="Ensembl" id="ENSUAMT00000017471.1">
    <property type="protein sequence ID" value="ENSUAMP00000015589.1"/>
    <property type="gene ID" value="ENSUAMG00000012213.1"/>
</dbReference>
<dbReference type="Pfam" id="PF13620">
    <property type="entry name" value="CarboxypepD_reg"/>
    <property type="match status" value="2"/>
</dbReference>
<evidence type="ECO:0000256" key="7">
    <source>
        <dbReference type="ARBA" id="ARBA00022670"/>
    </source>
</evidence>
<dbReference type="InterPro" id="IPR008969">
    <property type="entry name" value="CarboxyPept-like_regulatory"/>
</dbReference>
<protein>
    <recommendedName>
        <fullName evidence="5">Carboxypeptidase D</fullName>
        <ecNumber evidence="4">3.4.17.22</ecNumber>
    </recommendedName>
    <alternativeName>
        <fullName evidence="13">Metallocarboxypeptidase D</fullName>
    </alternativeName>
</protein>
<dbReference type="FunFam" id="3.40.630.10:FF:000020">
    <property type="entry name" value="Carboxypeptidase D"/>
    <property type="match status" value="1"/>
</dbReference>
<feature type="region of interest" description="Disordered" evidence="15">
    <location>
        <begin position="873"/>
        <end position="895"/>
    </location>
</feature>
<gene>
    <name evidence="18" type="primary">CPD</name>
</gene>
<feature type="domain" description="Peptidase M14" evidence="17">
    <location>
        <begin position="500"/>
        <end position="790"/>
    </location>
</feature>
<evidence type="ECO:0000256" key="15">
    <source>
        <dbReference type="SAM" id="MobiDB-lite"/>
    </source>
</evidence>
<feature type="chain" id="PRO_5019058429" description="Carboxypeptidase D" evidence="16">
    <location>
        <begin position="36"/>
        <end position="1097"/>
    </location>
</feature>
<evidence type="ECO:0000256" key="11">
    <source>
        <dbReference type="ARBA" id="ARBA00023049"/>
    </source>
</evidence>
<dbReference type="CDD" id="cd11308">
    <property type="entry name" value="Peptidase_M14NE-CP-C_like"/>
    <property type="match status" value="2"/>
</dbReference>
<dbReference type="InterPro" id="IPR050753">
    <property type="entry name" value="Peptidase_M14_domain"/>
</dbReference>
<feature type="signal peptide" evidence="16">
    <location>
        <begin position="1"/>
        <end position="35"/>
    </location>
</feature>
<reference evidence="19" key="1">
    <citation type="submission" date="2016-06" db="EMBL/GenBank/DDBJ databases">
        <title>De novo assembly and RNA-Seq shows season-dependent expression and editing in black bear kidneys.</title>
        <authorList>
            <person name="Korstanje R."/>
            <person name="Srivastava A."/>
            <person name="Sarsani V.K."/>
            <person name="Sheehan S.M."/>
            <person name="Seger R.L."/>
            <person name="Barter M.E."/>
            <person name="Lindqvist C."/>
            <person name="Brody L.C."/>
            <person name="Mullikin J.C."/>
        </authorList>
    </citation>
    <scope>NUCLEOTIDE SEQUENCE [LARGE SCALE GENOMIC DNA]</scope>
</reference>
<dbReference type="PROSITE" id="PS52035">
    <property type="entry name" value="PEPTIDASE_M14"/>
    <property type="match status" value="3"/>
</dbReference>
<dbReference type="Proteomes" id="UP000291022">
    <property type="component" value="Unassembled WGS sequence"/>
</dbReference>
<feature type="region of interest" description="Disordered" evidence="15">
    <location>
        <begin position="188"/>
        <end position="233"/>
    </location>
</feature>
<comment type="caution">
    <text evidence="14">Lacks conserved residue(s) required for the propagation of feature annotation.</text>
</comment>
<keyword evidence="11" id="KW-0482">Metalloprotease</keyword>
<dbReference type="CDD" id="cd03863">
    <property type="entry name" value="M14_CPD_II"/>
    <property type="match status" value="1"/>
</dbReference>
<dbReference type="FunFam" id="2.60.40.1120:FF:000008">
    <property type="entry name" value="Carboxypeptidase D"/>
    <property type="match status" value="1"/>
</dbReference>
<evidence type="ECO:0000256" key="13">
    <source>
        <dbReference type="ARBA" id="ARBA00030819"/>
    </source>
</evidence>
<proteinExistence type="inferred from homology"/>
<keyword evidence="10" id="KW-0862">Zinc</keyword>
<evidence type="ECO:0000256" key="14">
    <source>
        <dbReference type="PROSITE-ProRule" id="PRU01379"/>
    </source>
</evidence>
<dbReference type="AlphaFoldDB" id="A0A452RAD5"/>
<keyword evidence="6" id="KW-0121">Carboxypeptidase</keyword>
<feature type="compositionally biased region" description="Basic and acidic residues" evidence="15">
    <location>
        <begin position="1035"/>
        <end position="1047"/>
    </location>
</feature>
<dbReference type="InterPro" id="IPR034224">
    <property type="entry name" value="M14_CPD_II"/>
</dbReference>
<comment type="similarity">
    <text evidence="3 14">Belongs to the peptidase M14 family.</text>
</comment>
<dbReference type="Gene3D" id="2.60.40.1120">
    <property type="entry name" value="Carboxypeptidase-like, regulatory domain"/>
    <property type="match status" value="2"/>
</dbReference>
<dbReference type="EC" id="3.4.17.22" evidence="4"/>
<keyword evidence="12" id="KW-0325">Glycoprotein</keyword>
<keyword evidence="19" id="KW-1185">Reference proteome</keyword>